<comment type="caution">
    <text evidence="1">The sequence shown here is derived from an EMBL/GenBank/DDBJ whole genome shotgun (WGS) entry which is preliminary data.</text>
</comment>
<dbReference type="PANTHER" id="PTHR17583">
    <property type="entry name" value="PHOSPHOINOSITIDE 3-KINASE REGULATORY SUBUNIT 4"/>
    <property type="match status" value="1"/>
</dbReference>
<gene>
    <name evidence="1" type="ORF">Tci_033368</name>
</gene>
<dbReference type="AlphaFoldDB" id="A0A6L2LJV2"/>
<dbReference type="GO" id="GO:0034272">
    <property type="term" value="C:phosphatidylinositol 3-kinase complex, class III, type II"/>
    <property type="evidence" value="ECO:0007669"/>
    <property type="project" value="TreeGrafter"/>
</dbReference>
<name>A0A6L2LJV2_TANCI</name>
<dbReference type="GO" id="GO:0034271">
    <property type="term" value="C:phosphatidylinositol 3-kinase complex, class III, type I"/>
    <property type="evidence" value="ECO:0007669"/>
    <property type="project" value="TreeGrafter"/>
</dbReference>
<organism evidence="1">
    <name type="scientific">Tanacetum cinerariifolium</name>
    <name type="common">Dalmatian daisy</name>
    <name type="synonym">Chrysanthemum cinerariifolium</name>
    <dbReference type="NCBI Taxonomy" id="118510"/>
    <lineage>
        <taxon>Eukaryota</taxon>
        <taxon>Viridiplantae</taxon>
        <taxon>Streptophyta</taxon>
        <taxon>Embryophyta</taxon>
        <taxon>Tracheophyta</taxon>
        <taxon>Spermatophyta</taxon>
        <taxon>Magnoliopsida</taxon>
        <taxon>eudicotyledons</taxon>
        <taxon>Gunneridae</taxon>
        <taxon>Pentapetalae</taxon>
        <taxon>asterids</taxon>
        <taxon>campanulids</taxon>
        <taxon>Asterales</taxon>
        <taxon>Asteraceae</taxon>
        <taxon>Asteroideae</taxon>
        <taxon>Anthemideae</taxon>
        <taxon>Anthemidinae</taxon>
        <taxon>Tanacetum</taxon>
    </lineage>
</organism>
<dbReference type="GO" id="GO:0045324">
    <property type="term" value="P:late endosome to vacuole transport"/>
    <property type="evidence" value="ECO:0007669"/>
    <property type="project" value="InterPro"/>
</dbReference>
<dbReference type="GO" id="GO:0004674">
    <property type="term" value="F:protein serine/threonine kinase activity"/>
    <property type="evidence" value="ECO:0007669"/>
    <property type="project" value="InterPro"/>
</dbReference>
<protein>
    <submittedName>
        <fullName evidence="1">Uncharacterized protein</fullName>
    </submittedName>
</protein>
<reference evidence="1" key="1">
    <citation type="journal article" date="2019" name="Sci. Rep.">
        <title>Draft genome of Tanacetum cinerariifolium, the natural source of mosquito coil.</title>
        <authorList>
            <person name="Yamashiro T."/>
            <person name="Shiraishi A."/>
            <person name="Satake H."/>
            <person name="Nakayama K."/>
        </authorList>
    </citation>
    <scope>NUCLEOTIDE SEQUENCE</scope>
</reference>
<dbReference type="InterPro" id="IPR045162">
    <property type="entry name" value="Vps15-like"/>
</dbReference>
<dbReference type="GO" id="GO:0071561">
    <property type="term" value="C:nucleus-vacuole junction"/>
    <property type="evidence" value="ECO:0007669"/>
    <property type="project" value="TreeGrafter"/>
</dbReference>
<evidence type="ECO:0000313" key="1">
    <source>
        <dbReference type="EMBL" id="GEU61390.1"/>
    </source>
</evidence>
<dbReference type="GO" id="GO:0016236">
    <property type="term" value="P:macroautophagy"/>
    <property type="evidence" value="ECO:0007669"/>
    <property type="project" value="InterPro"/>
</dbReference>
<dbReference type="GO" id="GO:0005770">
    <property type="term" value="C:late endosome"/>
    <property type="evidence" value="ECO:0007669"/>
    <property type="project" value="TreeGrafter"/>
</dbReference>
<dbReference type="PANTHER" id="PTHR17583:SF0">
    <property type="entry name" value="PHOSPHOINOSITIDE 3-KINASE REGULATORY SUBUNIT 4"/>
    <property type="match status" value="1"/>
</dbReference>
<accession>A0A6L2LJV2</accession>
<sequence length="275" mass="29941">MQSFSLGENDVEARLRTMGSFVRTASGSVDITDPSFLDKLKFYGFMSPQISGANSLIGYKSSKASLVPTPKLISSSRGISNNPLQLHSAIHKSEDKELDQTKEVSSFLKGVIGDDNSHPTETSGLPYFVGPQVIPDSIWRPRGVLVAHLQEHRSAVNDIFVAFCATMLHGSAQVVVGSSDGTIHMFSVNYIYRGFRSVVEKYSGIANVKKNNIGEGAILALLNYSSGSGDGKMIMYSIQNYGIHLRDTRENSRMSFSQVGENDAEALTFTQSQNA</sequence>
<dbReference type="GO" id="GO:0006623">
    <property type="term" value="P:protein targeting to vacuole"/>
    <property type="evidence" value="ECO:0007669"/>
    <property type="project" value="TreeGrafter"/>
</dbReference>
<proteinExistence type="predicted"/>
<dbReference type="EMBL" id="BKCJ010004496">
    <property type="protein sequence ID" value="GEU61390.1"/>
    <property type="molecule type" value="Genomic_DNA"/>
</dbReference>